<evidence type="ECO:0000259" key="1">
    <source>
        <dbReference type="Pfam" id="PF04909"/>
    </source>
</evidence>
<dbReference type="InterPro" id="IPR006680">
    <property type="entry name" value="Amidohydro-rel"/>
</dbReference>
<dbReference type="Proteomes" id="UP000660745">
    <property type="component" value="Unassembled WGS sequence"/>
</dbReference>
<reference evidence="2" key="2">
    <citation type="submission" date="2020-09" db="EMBL/GenBank/DDBJ databases">
        <authorList>
            <person name="Sun Q."/>
            <person name="Zhou Y."/>
        </authorList>
    </citation>
    <scope>NUCLEOTIDE SEQUENCE</scope>
    <source>
        <strain evidence="2">CGMCC 4.7430</strain>
    </source>
</reference>
<gene>
    <name evidence="2" type="ORF">GCM10012278_67410</name>
</gene>
<dbReference type="SUPFAM" id="SSF51556">
    <property type="entry name" value="Metallo-dependent hydrolases"/>
    <property type="match status" value="1"/>
</dbReference>
<dbReference type="GO" id="GO:0016787">
    <property type="term" value="F:hydrolase activity"/>
    <property type="evidence" value="ECO:0007669"/>
    <property type="project" value="InterPro"/>
</dbReference>
<keyword evidence="3" id="KW-1185">Reference proteome</keyword>
<evidence type="ECO:0000313" key="2">
    <source>
        <dbReference type="EMBL" id="GGP13877.1"/>
    </source>
</evidence>
<dbReference type="Gene3D" id="3.20.20.140">
    <property type="entry name" value="Metal-dependent hydrolases"/>
    <property type="match status" value="1"/>
</dbReference>
<dbReference type="RefSeq" id="WP_189142802.1">
    <property type="nucleotide sequence ID" value="NZ_BMNK01000015.1"/>
</dbReference>
<reference evidence="2" key="1">
    <citation type="journal article" date="2014" name="Int. J. Syst. Evol. Microbiol.">
        <title>Complete genome sequence of Corynebacterium casei LMG S-19264T (=DSM 44701T), isolated from a smear-ripened cheese.</title>
        <authorList>
            <consortium name="US DOE Joint Genome Institute (JGI-PGF)"/>
            <person name="Walter F."/>
            <person name="Albersmeier A."/>
            <person name="Kalinowski J."/>
            <person name="Ruckert C."/>
        </authorList>
    </citation>
    <scope>NUCLEOTIDE SEQUENCE</scope>
    <source>
        <strain evidence="2">CGMCC 4.7430</strain>
    </source>
</reference>
<comment type="caution">
    <text evidence="2">The sequence shown here is derived from an EMBL/GenBank/DDBJ whole genome shotgun (WGS) entry which is preliminary data.</text>
</comment>
<sequence length="253" mass="26858">MSEGRPVLIDADVMLGRHPRRDVGGGTVPELLAAMDRVGVAEAVVGSMTSWLHDPARGNRELLGLVAGQPRLRPCWVMLPDTCGETGSATGFADAAVEAGVAAVRAFPREHNYDLASADTAAMLDAIASVRLPLLVDAGQTTWRTVETLALAHPGLRIVVGGVGYRMLRQIAGVLDRTDHVSIGLADLSSHRGLEWLATRFGAGRLVFGTGAPYRDPAEAVTRLMWSELGEAEVAAVGAGNLRRLLRREVRAA</sequence>
<protein>
    <recommendedName>
        <fullName evidence="1">Amidohydrolase-related domain-containing protein</fullName>
    </recommendedName>
</protein>
<dbReference type="AlphaFoldDB" id="A0A918AB28"/>
<dbReference type="EMBL" id="BMNK01000015">
    <property type="protein sequence ID" value="GGP13877.1"/>
    <property type="molecule type" value="Genomic_DNA"/>
</dbReference>
<name>A0A918AB28_9ACTN</name>
<accession>A0A918AB28</accession>
<evidence type="ECO:0000313" key="3">
    <source>
        <dbReference type="Proteomes" id="UP000660745"/>
    </source>
</evidence>
<dbReference type="Pfam" id="PF04909">
    <property type="entry name" value="Amidohydro_2"/>
    <property type="match status" value="1"/>
</dbReference>
<feature type="domain" description="Amidohydrolase-related" evidence="1">
    <location>
        <begin position="34"/>
        <end position="247"/>
    </location>
</feature>
<dbReference type="InterPro" id="IPR032466">
    <property type="entry name" value="Metal_Hydrolase"/>
</dbReference>
<organism evidence="2 3">
    <name type="scientific">Nonomuraea glycinis</name>
    <dbReference type="NCBI Taxonomy" id="2047744"/>
    <lineage>
        <taxon>Bacteria</taxon>
        <taxon>Bacillati</taxon>
        <taxon>Actinomycetota</taxon>
        <taxon>Actinomycetes</taxon>
        <taxon>Streptosporangiales</taxon>
        <taxon>Streptosporangiaceae</taxon>
        <taxon>Nonomuraea</taxon>
    </lineage>
</organism>
<proteinExistence type="predicted"/>